<sequence length="134" mass="15005">MDLHKRRLLIVDDDADEVFFVENAFKGVSTPVEIRHAESGEAALAQIKTFNPGLILLDLNMPGMNGHDVLRAIKQDDETCGLATVIFSSSEQRADIDACYRGNANAYVVKPRSSDGYRELAENITRFWFETARL</sequence>
<dbReference type="InterPro" id="IPR052893">
    <property type="entry name" value="TCS_response_regulator"/>
</dbReference>
<keyword evidence="4" id="KW-1185">Reference proteome</keyword>
<dbReference type="KEGG" id="pstg:E8M01_20385"/>
<gene>
    <name evidence="3" type="ORF">E8M01_20385</name>
</gene>
<dbReference type="RefSeq" id="WP_136961814.1">
    <property type="nucleotide sequence ID" value="NZ_CP039690.1"/>
</dbReference>
<evidence type="ECO:0000259" key="2">
    <source>
        <dbReference type="PROSITE" id="PS50110"/>
    </source>
</evidence>
<feature type="domain" description="Response regulatory" evidence="2">
    <location>
        <begin position="7"/>
        <end position="125"/>
    </location>
</feature>
<dbReference type="OrthoDB" id="9793549at2"/>
<dbReference type="InterPro" id="IPR011006">
    <property type="entry name" value="CheY-like_superfamily"/>
</dbReference>
<dbReference type="InterPro" id="IPR001789">
    <property type="entry name" value="Sig_transdc_resp-reg_receiver"/>
</dbReference>
<reference evidence="3 4" key="1">
    <citation type="submission" date="2019-04" db="EMBL/GenBank/DDBJ databases">
        <title>Phreatobacter aquaticus sp. nov.</title>
        <authorList>
            <person name="Choi A."/>
        </authorList>
    </citation>
    <scope>NUCLEOTIDE SEQUENCE [LARGE SCALE GENOMIC DNA]</scope>
    <source>
        <strain evidence="3 4">KCTC 52518</strain>
    </source>
</reference>
<dbReference type="Gene3D" id="3.40.50.2300">
    <property type="match status" value="1"/>
</dbReference>
<dbReference type="SMART" id="SM00448">
    <property type="entry name" value="REC"/>
    <property type="match status" value="1"/>
</dbReference>
<accession>A0A4D7B0U9</accession>
<dbReference type="Pfam" id="PF00072">
    <property type="entry name" value="Response_reg"/>
    <property type="match status" value="1"/>
</dbReference>
<protein>
    <submittedName>
        <fullName evidence="3">Response regulator</fullName>
    </submittedName>
</protein>
<proteinExistence type="predicted"/>
<dbReference type="PANTHER" id="PTHR44520">
    <property type="entry name" value="RESPONSE REGULATOR RCP1-RELATED"/>
    <property type="match status" value="1"/>
</dbReference>
<dbReference type="GO" id="GO:0000160">
    <property type="term" value="P:phosphorelay signal transduction system"/>
    <property type="evidence" value="ECO:0007669"/>
    <property type="project" value="InterPro"/>
</dbReference>
<dbReference type="AlphaFoldDB" id="A0A4D7B0U9"/>
<name>A0A4D7B0U9_9HYPH</name>
<evidence type="ECO:0000313" key="4">
    <source>
        <dbReference type="Proteomes" id="UP000298781"/>
    </source>
</evidence>
<evidence type="ECO:0000256" key="1">
    <source>
        <dbReference type="PROSITE-ProRule" id="PRU00169"/>
    </source>
</evidence>
<dbReference type="EMBL" id="CP039690">
    <property type="protein sequence ID" value="QCI66371.1"/>
    <property type="molecule type" value="Genomic_DNA"/>
</dbReference>
<feature type="modified residue" description="4-aspartylphosphate" evidence="1">
    <location>
        <position position="58"/>
    </location>
</feature>
<organism evidence="3 4">
    <name type="scientific">Phreatobacter stygius</name>
    <dbReference type="NCBI Taxonomy" id="1940610"/>
    <lineage>
        <taxon>Bacteria</taxon>
        <taxon>Pseudomonadati</taxon>
        <taxon>Pseudomonadota</taxon>
        <taxon>Alphaproteobacteria</taxon>
        <taxon>Hyphomicrobiales</taxon>
        <taxon>Phreatobacteraceae</taxon>
        <taxon>Phreatobacter</taxon>
    </lineage>
</organism>
<evidence type="ECO:0000313" key="3">
    <source>
        <dbReference type="EMBL" id="QCI66371.1"/>
    </source>
</evidence>
<dbReference type="SUPFAM" id="SSF52172">
    <property type="entry name" value="CheY-like"/>
    <property type="match status" value="1"/>
</dbReference>
<dbReference type="CDD" id="cd17557">
    <property type="entry name" value="REC_Rcp-like"/>
    <property type="match status" value="1"/>
</dbReference>
<dbReference type="PROSITE" id="PS50110">
    <property type="entry name" value="RESPONSE_REGULATORY"/>
    <property type="match status" value="1"/>
</dbReference>
<keyword evidence="1" id="KW-0597">Phosphoprotein</keyword>
<dbReference type="Proteomes" id="UP000298781">
    <property type="component" value="Chromosome"/>
</dbReference>